<comment type="catalytic activity">
    <reaction evidence="1">
        <text>ATP + protein L-histidine = ADP + protein N-phospho-L-histidine.</text>
        <dbReference type="EC" id="2.7.13.3"/>
    </reaction>
</comment>
<keyword evidence="6 10" id="KW-0418">Kinase</keyword>
<name>A0A1G8BZK7_9MICO</name>
<sequence length="315" mass="33359">MRVVDRVGAALTAALVASETPPPPSTLVGIVGEAIGADRCELRLGTKALSWSAHDAPAHAQEATLVLGTSPDVVATVAPAHVMPSPEAWQPLLLLLTPYAAEDATWHARRRQQEAAGRIDDVRWRASADMEHERRRLERDLHDGAQHHLVALRMALALADHRRDQPDAEARIAALGAQLDAAEELLISTARGVLPKSLASTGLHGALRALEATDVIVQADIPRLMPAVESALYYLALEAVSNAHKHAPGATIVVEARLDAERALVEVRDDGPGFVVGDDVGGLSYLADRIEAIDGTLEVRSAPGAGTTVTASVPY</sequence>
<dbReference type="SMART" id="SM00387">
    <property type="entry name" value="HATPase_c"/>
    <property type="match status" value="1"/>
</dbReference>
<dbReference type="CDD" id="cd16917">
    <property type="entry name" value="HATPase_UhpB-NarQ-NarX-like"/>
    <property type="match status" value="1"/>
</dbReference>
<organism evidence="10 11">
    <name type="scientific">Agrococcus jejuensis</name>
    <dbReference type="NCBI Taxonomy" id="399736"/>
    <lineage>
        <taxon>Bacteria</taxon>
        <taxon>Bacillati</taxon>
        <taxon>Actinomycetota</taxon>
        <taxon>Actinomycetes</taxon>
        <taxon>Micrococcales</taxon>
        <taxon>Microbacteriaceae</taxon>
        <taxon>Agrococcus</taxon>
    </lineage>
</organism>
<dbReference type="Pfam" id="PF02518">
    <property type="entry name" value="HATPase_c"/>
    <property type="match status" value="1"/>
</dbReference>
<dbReference type="Gene3D" id="3.30.565.10">
    <property type="entry name" value="Histidine kinase-like ATPase, C-terminal domain"/>
    <property type="match status" value="1"/>
</dbReference>
<keyword evidence="5" id="KW-0547">Nucleotide-binding</keyword>
<dbReference type="InterPro" id="IPR036890">
    <property type="entry name" value="HATPase_C_sf"/>
</dbReference>
<evidence type="ECO:0000313" key="11">
    <source>
        <dbReference type="Proteomes" id="UP000198822"/>
    </source>
</evidence>
<dbReference type="InterPro" id="IPR011712">
    <property type="entry name" value="Sig_transdc_His_kin_sub3_dim/P"/>
</dbReference>
<dbReference type="InterPro" id="IPR003594">
    <property type="entry name" value="HATPase_dom"/>
</dbReference>
<dbReference type="OrthoDB" id="4792453at2"/>
<dbReference type="Pfam" id="PF07730">
    <property type="entry name" value="HisKA_3"/>
    <property type="match status" value="1"/>
</dbReference>
<evidence type="ECO:0000256" key="4">
    <source>
        <dbReference type="ARBA" id="ARBA00022679"/>
    </source>
</evidence>
<dbReference type="GO" id="GO:0016020">
    <property type="term" value="C:membrane"/>
    <property type="evidence" value="ECO:0007669"/>
    <property type="project" value="InterPro"/>
</dbReference>
<dbReference type="Gene3D" id="1.20.5.1930">
    <property type="match status" value="1"/>
</dbReference>
<dbReference type="EC" id="2.7.13.3" evidence="2"/>
<reference evidence="11" key="1">
    <citation type="submission" date="2016-10" db="EMBL/GenBank/DDBJ databases">
        <authorList>
            <person name="Varghese N."/>
            <person name="Submissions S."/>
        </authorList>
    </citation>
    <scope>NUCLEOTIDE SEQUENCE [LARGE SCALE GENOMIC DNA]</scope>
    <source>
        <strain evidence="11">DSM 22002</strain>
    </source>
</reference>
<dbReference type="Proteomes" id="UP000198822">
    <property type="component" value="Chromosome I"/>
</dbReference>
<dbReference type="GO" id="GO:0046983">
    <property type="term" value="F:protein dimerization activity"/>
    <property type="evidence" value="ECO:0007669"/>
    <property type="project" value="InterPro"/>
</dbReference>
<dbReference type="PANTHER" id="PTHR24421:SF10">
    <property type="entry name" value="NITRATE_NITRITE SENSOR PROTEIN NARQ"/>
    <property type="match status" value="1"/>
</dbReference>
<dbReference type="SUPFAM" id="SSF55874">
    <property type="entry name" value="ATPase domain of HSP90 chaperone/DNA topoisomerase II/histidine kinase"/>
    <property type="match status" value="1"/>
</dbReference>
<evidence type="ECO:0000256" key="5">
    <source>
        <dbReference type="ARBA" id="ARBA00022741"/>
    </source>
</evidence>
<dbReference type="AlphaFoldDB" id="A0A1G8BZK7"/>
<keyword evidence="3" id="KW-0597">Phosphoprotein</keyword>
<keyword evidence="8" id="KW-0902">Two-component regulatory system</keyword>
<evidence type="ECO:0000313" key="10">
    <source>
        <dbReference type="EMBL" id="SDH38140.1"/>
    </source>
</evidence>
<dbReference type="InterPro" id="IPR050482">
    <property type="entry name" value="Sensor_HK_TwoCompSys"/>
</dbReference>
<evidence type="ECO:0000256" key="3">
    <source>
        <dbReference type="ARBA" id="ARBA00022553"/>
    </source>
</evidence>
<dbReference type="RefSeq" id="WP_092503160.1">
    <property type="nucleotide sequence ID" value="NZ_LT629695.1"/>
</dbReference>
<accession>A0A1G8BZK7</accession>
<evidence type="ECO:0000256" key="1">
    <source>
        <dbReference type="ARBA" id="ARBA00000085"/>
    </source>
</evidence>
<gene>
    <name evidence="10" type="ORF">SAMN04489720_1098</name>
</gene>
<dbReference type="STRING" id="399736.SAMN04489720_1098"/>
<dbReference type="PANTHER" id="PTHR24421">
    <property type="entry name" value="NITRATE/NITRITE SENSOR PROTEIN NARX-RELATED"/>
    <property type="match status" value="1"/>
</dbReference>
<keyword evidence="11" id="KW-1185">Reference proteome</keyword>
<evidence type="ECO:0000256" key="6">
    <source>
        <dbReference type="ARBA" id="ARBA00022777"/>
    </source>
</evidence>
<dbReference type="EMBL" id="LT629695">
    <property type="protein sequence ID" value="SDH38140.1"/>
    <property type="molecule type" value="Genomic_DNA"/>
</dbReference>
<proteinExistence type="predicted"/>
<keyword evidence="7" id="KW-0067">ATP-binding</keyword>
<evidence type="ECO:0000259" key="9">
    <source>
        <dbReference type="SMART" id="SM00387"/>
    </source>
</evidence>
<protein>
    <recommendedName>
        <fullName evidence="2">histidine kinase</fullName>
        <ecNumber evidence="2">2.7.13.3</ecNumber>
    </recommendedName>
</protein>
<dbReference type="GO" id="GO:0005524">
    <property type="term" value="F:ATP binding"/>
    <property type="evidence" value="ECO:0007669"/>
    <property type="project" value="UniProtKB-KW"/>
</dbReference>
<feature type="domain" description="Histidine kinase/HSP90-like ATPase" evidence="9">
    <location>
        <begin position="227"/>
        <end position="315"/>
    </location>
</feature>
<evidence type="ECO:0000256" key="2">
    <source>
        <dbReference type="ARBA" id="ARBA00012438"/>
    </source>
</evidence>
<evidence type="ECO:0000256" key="7">
    <source>
        <dbReference type="ARBA" id="ARBA00022840"/>
    </source>
</evidence>
<keyword evidence="4" id="KW-0808">Transferase</keyword>
<dbReference type="GO" id="GO:0000155">
    <property type="term" value="F:phosphorelay sensor kinase activity"/>
    <property type="evidence" value="ECO:0007669"/>
    <property type="project" value="InterPro"/>
</dbReference>
<evidence type="ECO:0000256" key="8">
    <source>
        <dbReference type="ARBA" id="ARBA00023012"/>
    </source>
</evidence>